<dbReference type="AlphaFoldDB" id="A0A6A4JZ17"/>
<proteinExistence type="inferred from homology"/>
<dbReference type="PANTHER" id="PTHR23300">
    <property type="entry name" value="METHANETHIOL OXIDASE"/>
    <property type="match status" value="1"/>
</dbReference>
<name>A0A6A4JZ17_APOLU</name>
<dbReference type="Proteomes" id="UP000466442">
    <property type="component" value="Unassembled WGS sequence"/>
</dbReference>
<keyword evidence="5" id="KW-0711">Selenium</keyword>
<evidence type="ECO:0000256" key="2">
    <source>
        <dbReference type="ARBA" id="ARBA00005606"/>
    </source>
</evidence>
<evidence type="ECO:0000256" key="4">
    <source>
        <dbReference type="ARBA" id="ARBA00015601"/>
    </source>
</evidence>
<dbReference type="InterPro" id="IPR008826">
    <property type="entry name" value="Se-bd"/>
</dbReference>
<comment type="pathway">
    <text evidence="1">Organosulfur degradation.</text>
</comment>
<comment type="similarity">
    <text evidence="2">Belongs to the selenium-binding protein family.</text>
</comment>
<protein>
    <recommendedName>
        <fullName evidence="4">Methanethiol oxidase</fullName>
        <ecNumber evidence="3">1.8.3.4</ecNumber>
    </recommendedName>
</protein>
<dbReference type="OrthoDB" id="10252446at2759"/>
<comment type="catalytic activity">
    <reaction evidence="6">
        <text>methanethiol + O2 + H2O = hydrogen sulfide + formaldehyde + H2O2 + H(+)</text>
        <dbReference type="Rhea" id="RHEA:11812"/>
        <dbReference type="ChEBI" id="CHEBI:15377"/>
        <dbReference type="ChEBI" id="CHEBI:15378"/>
        <dbReference type="ChEBI" id="CHEBI:15379"/>
        <dbReference type="ChEBI" id="CHEBI:16007"/>
        <dbReference type="ChEBI" id="CHEBI:16240"/>
        <dbReference type="ChEBI" id="CHEBI:16842"/>
        <dbReference type="ChEBI" id="CHEBI:29919"/>
        <dbReference type="EC" id="1.8.3.4"/>
    </reaction>
</comment>
<evidence type="ECO:0000256" key="3">
    <source>
        <dbReference type="ARBA" id="ARBA00012510"/>
    </source>
</evidence>
<dbReference type="PANTHER" id="PTHR23300:SF0">
    <property type="entry name" value="METHANETHIOL OXIDASE"/>
    <property type="match status" value="1"/>
</dbReference>
<dbReference type="SUPFAM" id="SSF75011">
    <property type="entry name" value="3-carboxy-cis,cis-mucoante lactonizing enzyme"/>
    <property type="match status" value="1"/>
</dbReference>
<dbReference type="InterPro" id="IPR015943">
    <property type="entry name" value="WD40/YVTN_repeat-like_dom_sf"/>
</dbReference>
<evidence type="ECO:0000313" key="8">
    <source>
        <dbReference type="Proteomes" id="UP000466442"/>
    </source>
</evidence>
<gene>
    <name evidence="7" type="ORF">GE061_011421</name>
</gene>
<comment type="caution">
    <text evidence="7">The sequence shown here is derived from an EMBL/GenBank/DDBJ whole genome shotgun (WGS) entry which is preliminary data.</text>
</comment>
<keyword evidence="8" id="KW-1185">Reference proteome</keyword>
<dbReference type="GO" id="GO:0008430">
    <property type="term" value="F:selenium binding"/>
    <property type="evidence" value="ECO:0007669"/>
    <property type="project" value="InterPro"/>
</dbReference>
<evidence type="ECO:0000256" key="1">
    <source>
        <dbReference type="ARBA" id="ARBA00005177"/>
    </source>
</evidence>
<evidence type="ECO:0000256" key="6">
    <source>
        <dbReference type="ARBA" id="ARBA00047539"/>
    </source>
</evidence>
<accession>A0A6A4JZ17</accession>
<dbReference type="EC" id="1.8.3.4" evidence="3"/>
<dbReference type="GO" id="GO:0018549">
    <property type="term" value="F:methanethiol oxidase activity"/>
    <property type="evidence" value="ECO:0007669"/>
    <property type="project" value="UniProtKB-EC"/>
</dbReference>
<evidence type="ECO:0000313" key="7">
    <source>
        <dbReference type="EMBL" id="KAF6213699.1"/>
    </source>
</evidence>
<dbReference type="Gene3D" id="2.130.10.10">
    <property type="entry name" value="YVTN repeat-like/Quinoprotein amine dehydrogenase"/>
    <property type="match status" value="1"/>
</dbReference>
<sequence length="549" mass="61248">MCVGQISIERKIDNILREHKTIGRVIFLEGTEATSTAHLALSSPLRSVTTNTGDGAAVDRENRQPIDMTSQASSEGNCRCGPGYSSPEDAMRGPKEKILYVICVRPNGKENGLPDYLSTVDVDPSSPTYSQIIHRTFATHTGDELHHMGWNTCSSCHGEPDKTRNRLILPGLNSDRIYILSTEDERAPKIHKVIEPEEVHAQNVSFPHTTHCLPSGEVMISTLGDAEGDNKGDFLLIDSKTWTVTGTWTKGDKLAKYGYDFWYQPHHDIMVSTEWAAPESIKKGPGGSGDPNAIGKAVNFYRWSTRELVQTVELGHEGVTPLEVRFLHDPFESQGYFGCCVSSNVFWFYKREDGTWATEKVIDVPSKKVEGFIWENLPGMLSDILISMDDRFLYFSNWLHGDVRQYDISNRRHPKLVGQVFIGGKIHKGSDLKVIEDPELQERPEELIVKGVKVKGGAQMLQLSLDGTRLYVTTSLYSLWDKKLYPDLIEHGSVLLKINVDTDKGGLTVDPDFIVNFGDEPDGPSLAHECRYPGGDCTSDIFLAECTRL</sequence>
<organism evidence="7 8">
    <name type="scientific">Apolygus lucorum</name>
    <name type="common">Small green plant bug</name>
    <name type="synonym">Lygocoris lucorum</name>
    <dbReference type="NCBI Taxonomy" id="248454"/>
    <lineage>
        <taxon>Eukaryota</taxon>
        <taxon>Metazoa</taxon>
        <taxon>Ecdysozoa</taxon>
        <taxon>Arthropoda</taxon>
        <taxon>Hexapoda</taxon>
        <taxon>Insecta</taxon>
        <taxon>Pterygota</taxon>
        <taxon>Neoptera</taxon>
        <taxon>Paraneoptera</taxon>
        <taxon>Hemiptera</taxon>
        <taxon>Heteroptera</taxon>
        <taxon>Panheteroptera</taxon>
        <taxon>Cimicomorpha</taxon>
        <taxon>Miridae</taxon>
        <taxon>Mirini</taxon>
        <taxon>Apolygus</taxon>
    </lineage>
</organism>
<dbReference type="Pfam" id="PF05694">
    <property type="entry name" value="SBP56"/>
    <property type="match status" value="1"/>
</dbReference>
<evidence type="ECO:0000256" key="5">
    <source>
        <dbReference type="ARBA" id="ARBA00023266"/>
    </source>
</evidence>
<reference evidence="7" key="1">
    <citation type="journal article" date="2021" name="Mol. Ecol. Resour.">
        <title>Apolygus lucorum genome provides insights into omnivorousness and mesophyll feeding.</title>
        <authorList>
            <person name="Liu Y."/>
            <person name="Liu H."/>
            <person name="Wang H."/>
            <person name="Huang T."/>
            <person name="Liu B."/>
            <person name="Yang B."/>
            <person name="Yin L."/>
            <person name="Li B."/>
            <person name="Zhang Y."/>
            <person name="Zhang S."/>
            <person name="Jiang F."/>
            <person name="Zhang X."/>
            <person name="Ren Y."/>
            <person name="Wang B."/>
            <person name="Wang S."/>
            <person name="Lu Y."/>
            <person name="Wu K."/>
            <person name="Fan W."/>
            <person name="Wang G."/>
        </authorList>
    </citation>
    <scope>NUCLEOTIDE SEQUENCE</scope>
    <source>
        <strain evidence="7">12Hb</strain>
    </source>
</reference>
<dbReference type="EMBL" id="WIXP02000003">
    <property type="protein sequence ID" value="KAF6213699.1"/>
    <property type="molecule type" value="Genomic_DNA"/>
</dbReference>